<dbReference type="Gene3D" id="3.40.50.150">
    <property type="entry name" value="Vaccinia Virus protein VP39"/>
    <property type="match status" value="1"/>
</dbReference>
<gene>
    <name evidence="2" type="ORF">J2Z18_003951</name>
</gene>
<evidence type="ECO:0000313" key="2">
    <source>
        <dbReference type="EMBL" id="MBP1894845.1"/>
    </source>
</evidence>
<accession>A0ABS4FF24</accession>
<dbReference type="InterPro" id="IPR029063">
    <property type="entry name" value="SAM-dependent_MTases_sf"/>
</dbReference>
<dbReference type="CDD" id="cd02440">
    <property type="entry name" value="AdoMet_MTases"/>
    <property type="match status" value="1"/>
</dbReference>
<evidence type="ECO:0000259" key="1">
    <source>
        <dbReference type="Pfam" id="PF08241"/>
    </source>
</evidence>
<dbReference type="GO" id="GO:0008168">
    <property type="term" value="F:methyltransferase activity"/>
    <property type="evidence" value="ECO:0007669"/>
    <property type="project" value="UniProtKB-KW"/>
</dbReference>
<dbReference type="SUPFAM" id="SSF53335">
    <property type="entry name" value="S-adenosyl-L-methionine-dependent methyltransferases"/>
    <property type="match status" value="1"/>
</dbReference>
<dbReference type="PANTHER" id="PTHR43861">
    <property type="entry name" value="TRANS-ACONITATE 2-METHYLTRANSFERASE-RELATED"/>
    <property type="match status" value="1"/>
</dbReference>
<comment type="caution">
    <text evidence="2">The sequence shown here is derived from an EMBL/GenBank/DDBJ whole genome shotgun (WGS) entry which is preliminary data.</text>
</comment>
<sequence>MSDWKELTKESQVRWNEIAGFWDDYMGEHSNRFHREIIRPGTEHLLEVSEGHEVLDIGCGNGNFARRLAELGANVTAVDYSFEMIQRAKARSAGALDRIDYRVVDATDHGALLSLGEERFDRAVSNMALMDISDITVLANALRKLLRKHGTFVFSIMHPCFQPPGLHKIHEKVDKDGHIVSEHRIQISKYLEPEPMESIGIQGQPVPHLVFHRPLSYYMNVFFKCGFVLNGLEEPSFHKDGLEQGKFDWYEIPPAVIFRFRKD</sequence>
<protein>
    <submittedName>
        <fullName evidence="2">2-polyprenyl-3-methyl-5-hydroxy-6-metoxy-1, 4-benzoquinol methylase</fullName>
    </submittedName>
</protein>
<keyword evidence="3" id="KW-1185">Reference proteome</keyword>
<dbReference type="GeneID" id="95405880"/>
<name>A0ABS4FF24_9BACL</name>
<keyword evidence="2" id="KW-0808">Transferase</keyword>
<organism evidence="2 3">
    <name type="scientific">Paenibacillus lactis</name>
    <dbReference type="NCBI Taxonomy" id="228574"/>
    <lineage>
        <taxon>Bacteria</taxon>
        <taxon>Bacillati</taxon>
        <taxon>Bacillota</taxon>
        <taxon>Bacilli</taxon>
        <taxon>Bacillales</taxon>
        <taxon>Paenibacillaceae</taxon>
        <taxon>Paenibacillus</taxon>
    </lineage>
</organism>
<dbReference type="PANTHER" id="PTHR43861:SF1">
    <property type="entry name" value="TRANS-ACONITATE 2-METHYLTRANSFERASE"/>
    <property type="match status" value="1"/>
</dbReference>
<feature type="domain" description="Methyltransferase type 11" evidence="1">
    <location>
        <begin position="55"/>
        <end position="154"/>
    </location>
</feature>
<evidence type="ECO:0000313" key="3">
    <source>
        <dbReference type="Proteomes" id="UP000706926"/>
    </source>
</evidence>
<reference evidence="2 3" key="1">
    <citation type="submission" date="2021-03" db="EMBL/GenBank/DDBJ databases">
        <title>Genomic Encyclopedia of Type Strains, Phase IV (KMG-IV): sequencing the most valuable type-strain genomes for metagenomic binning, comparative biology and taxonomic classification.</title>
        <authorList>
            <person name="Goeker M."/>
        </authorList>
    </citation>
    <scope>NUCLEOTIDE SEQUENCE [LARGE SCALE GENOMIC DNA]</scope>
    <source>
        <strain evidence="2 3">DSM 15596</strain>
    </source>
</reference>
<keyword evidence="2" id="KW-0489">Methyltransferase</keyword>
<dbReference type="Pfam" id="PF08241">
    <property type="entry name" value="Methyltransf_11"/>
    <property type="match status" value="1"/>
</dbReference>
<proteinExistence type="predicted"/>
<dbReference type="GO" id="GO:0032259">
    <property type="term" value="P:methylation"/>
    <property type="evidence" value="ECO:0007669"/>
    <property type="project" value="UniProtKB-KW"/>
</dbReference>
<dbReference type="InterPro" id="IPR013216">
    <property type="entry name" value="Methyltransf_11"/>
</dbReference>
<dbReference type="RefSeq" id="WP_007130918.1">
    <property type="nucleotide sequence ID" value="NZ_CP139098.1"/>
</dbReference>
<dbReference type="EMBL" id="JAGGKI010000010">
    <property type="protein sequence ID" value="MBP1894845.1"/>
    <property type="molecule type" value="Genomic_DNA"/>
</dbReference>
<dbReference type="Proteomes" id="UP000706926">
    <property type="component" value="Unassembled WGS sequence"/>
</dbReference>